<dbReference type="RefSeq" id="WP_242480663.1">
    <property type="nucleotide sequence ID" value="NZ_NRRL01000072.1"/>
</dbReference>
<evidence type="ECO:0000313" key="3">
    <source>
        <dbReference type="EMBL" id="MBK1670041.1"/>
    </source>
</evidence>
<sequence length="786" mass="83264">MTFADALRATAALAPLALAYPASSAEFAPPEGFDVEPTEAVVTVAHRGRDLGRFRAMYDAEAGTISFAQPEAVAKAFPDDVDDAALADELAGELSANVDKVCRRVRTDGCGRIDVRPDGAGVIFNRDSWSVKVFPGASLVRETTGPKYVPTPGWGVPGIIQDFYGAASGTANGETERAFSGFSRTVVGDGPARLRARTSLSDADGFALDSAFGEMDNGRWRYGGGLSETTPLPSLGAKRFWGARVETTLETRADLAGAAAGTPVTLFLRERAQVRILRDGRLLEADTYDPGRVRVNTSGLPEGAYDIEIEIRPLAGGAVRTETRFFSKDRGVPPQGEPQYTFEAGFLAPDAGSGVPGVDPVFAHGGGVWRLAEGVGLAADATATSRTGGGEIGLRFVEPWGEVDVSGFATLEIAGASARLFGTSGAWSYSARARHVEAFGDAPEVDAETGAALVERARTRTTFDLGLDWRANADWQLGFDARAERYPDEDVRWNAGPSVSYAFDLGRTRGLARLTGSLDEEGEAVAYLSVSFFASGDRWSASSTSTAQRRDDGTALSSEVDGSYVAWRNATRDLTLNAGARAERDADGENAFGGSLGAEYDGELANAEAEGVKTGNRLSWSATGRTGFAATTEAFALGVVEGESVVAVNSEGRPNDQFGVYVNGRREATMSGDGFALATVDTYETSRVEVRQTDGGSVRMGGGRMEVAAYPGTVRVLEVAAQPVTPAIFRLVDGDAYFTHHDRAVQMMPTTLFTSCRPVCSCHHDQLAVDGSRLRVGVVTVADRCR</sequence>
<evidence type="ECO:0000256" key="1">
    <source>
        <dbReference type="SAM" id="SignalP"/>
    </source>
</evidence>
<evidence type="ECO:0000313" key="4">
    <source>
        <dbReference type="Proteomes" id="UP001296873"/>
    </source>
</evidence>
<feature type="signal peptide" evidence="1">
    <location>
        <begin position="1"/>
        <end position="24"/>
    </location>
</feature>
<gene>
    <name evidence="3" type="ORF">CKO28_18565</name>
</gene>
<organism evidence="3 4">
    <name type="scientific">Rhodovibrio sodomensis</name>
    <dbReference type="NCBI Taxonomy" id="1088"/>
    <lineage>
        <taxon>Bacteria</taxon>
        <taxon>Pseudomonadati</taxon>
        <taxon>Pseudomonadota</taxon>
        <taxon>Alphaproteobacteria</taxon>
        <taxon>Rhodospirillales</taxon>
        <taxon>Rhodovibrionaceae</taxon>
        <taxon>Rhodovibrio</taxon>
    </lineage>
</organism>
<evidence type="ECO:0000259" key="2">
    <source>
        <dbReference type="Pfam" id="PF16967"/>
    </source>
</evidence>
<dbReference type="InterPro" id="IPR032636">
    <property type="entry name" value="Pilus_assem_E-set-like_dom"/>
</dbReference>
<keyword evidence="4" id="KW-1185">Reference proteome</keyword>
<feature type="domain" description="Pilus assembly protein E-set like" evidence="2">
    <location>
        <begin position="261"/>
        <end position="328"/>
    </location>
</feature>
<dbReference type="Pfam" id="PF16967">
    <property type="entry name" value="TcfC"/>
    <property type="match status" value="1"/>
</dbReference>
<protein>
    <recommendedName>
        <fullName evidence="2">Pilus assembly protein E-set like domain-containing protein</fullName>
    </recommendedName>
</protein>
<reference evidence="3 4" key="1">
    <citation type="journal article" date="2020" name="Microorganisms">
        <title>Osmotic Adaptation and Compatible Solute Biosynthesis of Phototrophic Bacteria as Revealed from Genome Analyses.</title>
        <authorList>
            <person name="Imhoff J.F."/>
            <person name="Rahn T."/>
            <person name="Kunzel S."/>
            <person name="Keller A."/>
            <person name="Neulinger S.C."/>
        </authorList>
    </citation>
    <scope>NUCLEOTIDE SEQUENCE [LARGE SCALE GENOMIC DNA]</scope>
    <source>
        <strain evidence="3 4">DSM 9895</strain>
    </source>
</reference>
<proteinExistence type="predicted"/>
<accession>A0ABS1DJ59</accession>
<dbReference type="EMBL" id="NRRL01000072">
    <property type="protein sequence ID" value="MBK1670041.1"/>
    <property type="molecule type" value="Genomic_DNA"/>
</dbReference>
<name>A0ABS1DJ59_9PROT</name>
<dbReference type="Proteomes" id="UP001296873">
    <property type="component" value="Unassembled WGS sequence"/>
</dbReference>
<keyword evidence="1" id="KW-0732">Signal</keyword>
<comment type="caution">
    <text evidence="3">The sequence shown here is derived from an EMBL/GenBank/DDBJ whole genome shotgun (WGS) entry which is preliminary data.</text>
</comment>
<feature type="chain" id="PRO_5045401655" description="Pilus assembly protein E-set like domain-containing protein" evidence="1">
    <location>
        <begin position="25"/>
        <end position="786"/>
    </location>
</feature>